<reference evidence="12" key="1">
    <citation type="submission" date="2022-08" db="UniProtKB">
        <authorList>
            <consortium name="EnsemblMetazoa"/>
        </authorList>
    </citation>
    <scope>IDENTIFICATION</scope>
    <source>
        <strain evidence="12">05x7-T-G4-1.051#20</strain>
    </source>
</reference>
<evidence type="ECO:0000256" key="9">
    <source>
        <dbReference type="ARBA" id="ARBA00023136"/>
    </source>
</evidence>
<dbReference type="PANTHER" id="PTHR11214">
    <property type="entry name" value="BETA-1,3-N-ACETYLGLUCOSAMINYLTRANSFERASE"/>
    <property type="match status" value="1"/>
</dbReference>
<keyword evidence="5 11" id="KW-0812">Transmembrane</keyword>
<protein>
    <recommendedName>
        <fullName evidence="11">Hexosyltransferase</fullName>
        <ecNumber evidence="11">2.4.1.-</ecNumber>
    </recommendedName>
</protein>
<keyword evidence="3 11" id="KW-0328">Glycosyltransferase</keyword>
<evidence type="ECO:0000256" key="10">
    <source>
        <dbReference type="ARBA" id="ARBA00023180"/>
    </source>
</evidence>
<evidence type="ECO:0000256" key="7">
    <source>
        <dbReference type="ARBA" id="ARBA00022989"/>
    </source>
</evidence>
<keyword evidence="9 11" id="KW-0472">Membrane</keyword>
<evidence type="ECO:0000256" key="4">
    <source>
        <dbReference type="ARBA" id="ARBA00022679"/>
    </source>
</evidence>
<evidence type="ECO:0000256" key="11">
    <source>
        <dbReference type="RuleBase" id="RU363063"/>
    </source>
</evidence>
<dbReference type="Gene3D" id="3.90.550.50">
    <property type="match status" value="1"/>
</dbReference>
<dbReference type="AlphaFoldDB" id="A0A8W8HTR3"/>
<proteinExistence type="inferred from homology"/>
<keyword evidence="7 11" id="KW-1133">Transmembrane helix</keyword>
<dbReference type="GO" id="GO:0008194">
    <property type="term" value="F:UDP-glycosyltransferase activity"/>
    <property type="evidence" value="ECO:0007669"/>
    <property type="project" value="TreeGrafter"/>
</dbReference>
<keyword evidence="10" id="KW-0325">Glycoprotein</keyword>
<dbReference type="SMR" id="A0A8W8HTR3"/>
<dbReference type="EnsemblMetazoa" id="G11035.1">
    <property type="protein sequence ID" value="G11035.1:cds"/>
    <property type="gene ID" value="G11035"/>
</dbReference>
<keyword evidence="6 11" id="KW-0735">Signal-anchor</keyword>
<evidence type="ECO:0000256" key="2">
    <source>
        <dbReference type="ARBA" id="ARBA00008661"/>
    </source>
</evidence>
<keyword evidence="13" id="KW-1185">Reference proteome</keyword>
<evidence type="ECO:0000313" key="12">
    <source>
        <dbReference type="EnsemblMetazoa" id="G11035.1:cds"/>
    </source>
</evidence>
<dbReference type="GO" id="GO:0000139">
    <property type="term" value="C:Golgi membrane"/>
    <property type="evidence" value="ECO:0007669"/>
    <property type="project" value="UniProtKB-SubCell"/>
</dbReference>
<evidence type="ECO:0000256" key="5">
    <source>
        <dbReference type="ARBA" id="ARBA00022692"/>
    </source>
</evidence>
<dbReference type="GO" id="GO:0006493">
    <property type="term" value="P:protein O-linked glycosylation"/>
    <property type="evidence" value="ECO:0007669"/>
    <property type="project" value="TreeGrafter"/>
</dbReference>
<dbReference type="PANTHER" id="PTHR11214:SF349">
    <property type="entry name" value="BETA-1,3-GALACTOSYLTRANSFERASE BRN"/>
    <property type="match status" value="1"/>
</dbReference>
<organism evidence="12 13">
    <name type="scientific">Magallana gigas</name>
    <name type="common">Pacific oyster</name>
    <name type="synonym">Crassostrea gigas</name>
    <dbReference type="NCBI Taxonomy" id="29159"/>
    <lineage>
        <taxon>Eukaryota</taxon>
        <taxon>Metazoa</taxon>
        <taxon>Spiralia</taxon>
        <taxon>Lophotrochozoa</taxon>
        <taxon>Mollusca</taxon>
        <taxon>Bivalvia</taxon>
        <taxon>Autobranchia</taxon>
        <taxon>Pteriomorphia</taxon>
        <taxon>Ostreida</taxon>
        <taxon>Ostreoidea</taxon>
        <taxon>Ostreidae</taxon>
        <taxon>Magallana</taxon>
    </lineage>
</organism>
<dbReference type="InterPro" id="IPR002659">
    <property type="entry name" value="Glyco_trans_31"/>
</dbReference>
<keyword evidence="8 11" id="KW-0333">Golgi apparatus</keyword>
<evidence type="ECO:0000256" key="8">
    <source>
        <dbReference type="ARBA" id="ARBA00023034"/>
    </source>
</evidence>
<dbReference type="EC" id="2.4.1.-" evidence="11"/>
<keyword evidence="4" id="KW-0808">Transferase</keyword>
<dbReference type="GO" id="GO:0016758">
    <property type="term" value="F:hexosyltransferase activity"/>
    <property type="evidence" value="ECO:0007669"/>
    <property type="project" value="InterPro"/>
</dbReference>
<dbReference type="Proteomes" id="UP000005408">
    <property type="component" value="Unassembled WGS sequence"/>
</dbReference>
<feature type="transmembrane region" description="Helical" evidence="11">
    <location>
        <begin position="12"/>
        <end position="31"/>
    </location>
</feature>
<accession>A0A8W8HTR3</accession>
<dbReference type="FunFam" id="3.90.550.50:FF:000001">
    <property type="entry name" value="Hexosyltransferase"/>
    <property type="match status" value="1"/>
</dbReference>
<dbReference type="Pfam" id="PF01762">
    <property type="entry name" value="Galactosyl_T"/>
    <property type="match status" value="1"/>
</dbReference>
<comment type="subcellular location">
    <subcellularLocation>
        <location evidence="1 11">Golgi apparatus membrane</location>
        <topology evidence="1 11">Single-pass type II membrane protein</topology>
    </subcellularLocation>
</comment>
<evidence type="ECO:0000256" key="3">
    <source>
        <dbReference type="ARBA" id="ARBA00022676"/>
    </source>
</evidence>
<sequence>MVRLKRKYTSLLKWMCYALYLSLAFYVLQILHRDNLLGEEQKNYFPPNRTFRNIPQKVEFTFVTHRNEVTAVTQRNTVLIQKEKNSLKDGFIKTGTKATHYRQYPLNVDLKDIVRRIMMKEPVTVNVINPHPFHYTLNPKKTCLISETYLLILVKSAANHTKNREAIRKTWGRISDPGTKLVFLVGFSTINSAIVAENADHNDIVQENFLDVYWNNTYKTIMGFNWATTFCPKAHHLLFVDDDYFVNLQNLLYFVRHLNHNMPLLTGTLLPVSIPYRDKSSKWYVSLKDYPFRKYPPYLAGGAIIVSMDVARKMAAAFPYVKYLVIDDAYLGIVAYKLGIGVTRNAKISDQNCQDWSLRTKIACHGFSNVTNLLETYKRLNKPKTKPVSVKTQINPRT</sequence>
<name>A0A8W8HTR3_MAGGI</name>
<evidence type="ECO:0000313" key="13">
    <source>
        <dbReference type="Proteomes" id="UP000005408"/>
    </source>
</evidence>
<evidence type="ECO:0000256" key="6">
    <source>
        <dbReference type="ARBA" id="ARBA00022968"/>
    </source>
</evidence>
<evidence type="ECO:0000256" key="1">
    <source>
        <dbReference type="ARBA" id="ARBA00004323"/>
    </source>
</evidence>
<comment type="similarity">
    <text evidence="2 11">Belongs to the glycosyltransferase 31 family.</text>
</comment>